<name>D3QB30_STANL</name>
<dbReference type="KEGG" id="sna:Snas_1137"/>
<accession>D3QB30</accession>
<keyword evidence="2 5" id="KW-0812">Transmembrane</keyword>
<dbReference type="AlphaFoldDB" id="D3QB30"/>
<feature type="transmembrane region" description="Helical" evidence="5">
    <location>
        <begin position="305"/>
        <end position="331"/>
    </location>
</feature>
<dbReference type="PANTHER" id="PTHR43376">
    <property type="entry name" value="OLIGOPEPTIDE TRANSPORT SYSTEM PERMEASE PROTEIN"/>
    <property type="match status" value="1"/>
</dbReference>
<dbReference type="Proteomes" id="UP000000844">
    <property type="component" value="Chromosome"/>
</dbReference>
<comment type="subcellular location">
    <subcellularLocation>
        <location evidence="5">Cell membrane</location>
        <topology evidence="5">Multi-pass membrane protein</topology>
    </subcellularLocation>
    <subcellularLocation>
        <location evidence="1">Membrane</location>
        <topology evidence="1">Multi-pass membrane protein</topology>
    </subcellularLocation>
</comment>
<evidence type="ECO:0000256" key="5">
    <source>
        <dbReference type="RuleBase" id="RU363032"/>
    </source>
</evidence>
<dbReference type="GO" id="GO:0005886">
    <property type="term" value="C:plasma membrane"/>
    <property type="evidence" value="ECO:0007669"/>
    <property type="project" value="UniProtKB-SubCell"/>
</dbReference>
<feature type="transmembrane region" description="Helical" evidence="5">
    <location>
        <begin position="259"/>
        <end position="285"/>
    </location>
</feature>
<dbReference type="PROSITE" id="PS50928">
    <property type="entry name" value="ABC_TM1"/>
    <property type="match status" value="1"/>
</dbReference>
<dbReference type="Gene3D" id="1.10.3720.10">
    <property type="entry name" value="MetI-like"/>
    <property type="match status" value="1"/>
</dbReference>
<dbReference type="HOGENOM" id="CLU_036879_1_0_11"/>
<feature type="transmembrane region" description="Helical" evidence="5">
    <location>
        <begin position="111"/>
        <end position="136"/>
    </location>
</feature>
<feature type="transmembrane region" description="Helical" evidence="5">
    <location>
        <begin position="20"/>
        <end position="38"/>
    </location>
</feature>
<dbReference type="SUPFAM" id="SSF161098">
    <property type="entry name" value="MetI-like"/>
    <property type="match status" value="1"/>
</dbReference>
<dbReference type="InterPro" id="IPR035906">
    <property type="entry name" value="MetI-like_sf"/>
</dbReference>
<dbReference type="EMBL" id="CP001778">
    <property type="protein sequence ID" value="ADD40847.1"/>
    <property type="molecule type" value="Genomic_DNA"/>
</dbReference>
<evidence type="ECO:0000259" key="6">
    <source>
        <dbReference type="PROSITE" id="PS50928"/>
    </source>
</evidence>
<evidence type="ECO:0000256" key="2">
    <source>
        <dbReference type="ARBA" id="ARBA00022692"/>
    </source>
</evidence>
<protein>
    <submittedName>
        <fullName evidence="7">Binding-protein-dependent transport systems inner membrane component</fullName>
    </submittedName>
</protein>
<evidence type="ECO:0000256" key="3">
    <source>
        <dbReference type="ARBA" id="ARBA00022989"/>
    </source>
</evidence>
<feature type="domain" description="ABC transmembrane type-1" evidence="6">
    <location>
        <begin position="109"/>
        <end position="324"/>
    </location>
</feature>
<keyword evidence="4 5" id="KW-0472">Membrane</keyword>
<evidence type="ECO:0000256" key="1">
    <source>
        <dbReference type="ARBA" id="ARBA00004141"/>
    </source>
</evidence>
<reference evidence="7 8" key="1">
    <citation type="journal article" date="2009" name="Stand. Genomic Sci.">
        <title>Complete genome sequence of Stackebrandtia nassauensis type strain (LLR-40K-21).</title>
        <authorList>
            <person name="Munk C."/>
            <person name="Lapidus A."/>
            <person name="Copeland A."/>
            <person name="Jando M."/>
            <person name="Mayilraj S."/>
            <person name="Glavina Del Rio T."/>
            <person name="Nolan M."/>
            <person name="Chen F."/>
            <person name="Lucas S."/>
            <person name="Tice H."/>
            <person name="Cheng J.F."/>
            <person name="Han C."/>
            <person name="Detter J.C."/>
            <person name="Bruce D."/>
            <person name="Goodwin L."/>
            <person name="Chain P."/>
            <person name="Pitluck S."/>
            <person name="Goker M."/>
            <person name="Ovchinikova G."/>
            <person name="Pati A."/>
            <person name="Ivanova N."/>
            <person name="Mavromatis K."/>
            <person name="Chen A."/>
            <person name="Palaniappan K."/>
            <person name="Land M."/>
            <person name="Hauser L."/>
            <person name="Chang Y.J."/>
            <person name="Jeffries C.D."/>
            <person name="Bristow J."/>
            <person name="Eisen J.A."/>
            <person name="Markowitz V."/>
            <person name="Hugenholtz P."/>
            <person name="Kyrpides N.C."/>
            <person name="Klenk H.P."/>
        </authorList>
    </citation>
    <scope>NUCLEOTIDE SEQUENCE [LARGE SCALE GENOMIC DNA]</scope>
    <source>
        <strain evidence="8">DSM 44728 / CIP 108903 / NRRL B-16338 / NBRC 102104 / LLR-40K-21</strain>
    </source>
</reference>
<comment type="similarity">
    <text evidence="5">Belongs to the binding-protein-dependent transport system permease family.</text>
</comment>
<dbReference type="STRING" id="446470.Snas_1137"/>
<evidence type="ECO:0000313" key="7">
    <source>
        <dbReference type="EMBL" id="ADD40847.1"/>
    </source>
</evidence>
<keyword evidence="8" id="KW-1185">Reference proteome</keyword>
<dbReference type="CDD" id="cd06261">
    <property type="entry name" value="TM_PBP2"/>
    <property type="match status" value="1"/>
</dbReference>
<dbReference type="GO" id="GO:0055085">
    <property type="term" value="P:transmembrane transport"/>
    <property type="evidence" value="ECO:0007669"/>
    <property type="project" value="InterPro"/>
</dbReference>
<feature type="transmembrane region" description="Helical" evidence="5">
    <location>
        <begin position="156"/>
        <end position="176"/>
    </location>
</feature>
<evidence type="ECO:0000256" key="4">
    <source>
        <dbReference type="ARBA" id="ARBA00023136"/>
    </source>
</evidence>
<dbReference type="Pfam" id="PF00528">
    <property type="entry name" value="BPD_transp_1"/>
    <property type="match status" value="1"/>
</dbReference>
<proteinExistence type="inferred from homology"/>
<keyword evidence="3 5" id="KW-1133">Transmembrane helix</keyword>
<dbReference type="eggNOG" id="COG0601">
    <property type="taxonomic scope" value="Bacteria"/>
</dbReference>
<sequence>MGRLLFRLRDSYVLRRIGRAVFTVWVVVTGVFFMVRLLPGNPVSTYISKLTAEGMDYETAAAAAASLYTFDPNTPIWQQYLDYLWGVCRLDFGTTLSQIPVTEKIADHLPWTLFSVGLALLLAVIAGLLLGMAMAYRRGGILDHTASALGSTMHAIPNYLVALIIVTVGATQLGLFDYADMRGTVTPGVEPSFSPEFLGDALYHAILPVFTYFITTAGTWALLMKASTTQVLGEDYVMVARARGLGGRRIGSSYVGRNAVLPVVAQIATKAGFVVGGAIFVELIFDYEGVGITLYNAINTRDYALTQGILLIITMTVIFSNLVADLTYGVLDPRIRTSGKEVER</sequence>
<feature type="transmembrane region" description="Helical" evidence="5">
    <location>
        <begin position="201"/>
        <end position="223"/>
    </location>
</feature>
<gene>
    <name evidence="7" type="ordered locus">Snas_1137</name>
</gene>
<organism evidence="7 8">
    <name type="scientific">Stackebrandtia nassauensis (strain DSM 44728 / CIP 108903 / NRRL B-16338 / NBRC 102104 / LLR-40K-21)</name>
    <dbReference type="NCBI Taxonomy" id="446470"/>
    <lineage>
        <taxon>Bacteria</taxon>
        <taxon>Bacillati</taxon>
        <taxon>Actinomycetota</taxon>
        <taxon>Actinomycetes</taxon>
        <taxon>Glycomycetales</taxon>
        <taxon>Glycomycetaceae</taxon>
        <taxon>Stackebrandtia</taxon>
    </lineage>
</organism>
<dbReference type="PANTHER" id="PTHR43376:SF1">
    <property type="entry name" value="OLIGOPEPTIDE TRANSPORT SYSTEM PERMEASE PROTEIN"/>
    <property type="match status" value="1"/>
</dbReference>
<dbReference type="InterPro" id="IPR000515">
    <property type="entry name" value="MetI-like"/>
</dbReference>
<keyword evidence="5" id="KW-0813">Transport</keyword>
<evidence type="ECO:0000313" key="8">
    <source>
        <dbReference type="Proteomes" id="UP000000844"/>
    </source>
</evidence>